<comment type="caution">
    <text evidence="3">The sequence shown here is derived from an EMBL/GenBank/DDBJ whole genome shotgun (WGS) entry which is preliminary data.</text>
</comment>
<proteinExistence type="predicted"/>
<keyword evidence="4" id="KW-1185">Reference proteome</keyword>
<evidence type="ECO:0000313" key="3">
    <source>
        <dbReference type="EMBL" id="EFT83113.1"/>
    </source>
</evidence>
<reference evidence="3 4" key="1">
    <citation type="submission" date="2010-12" db="EMBL/GenBank/DDBJ databases">
        <authorList>
            <person name="Muzny D."/>
            <person name="Qin X."/>
            <person name="Buhay C."/>
            <person name="Dugan-Rocha S."/>
            <person name="Ding Y."/>
            <person name="Chen G."/>
            <person name="Hawes A."/>
            <person name="Holder M."/>
            <person name="Jhangiani S."/>
            <person name="Johnson A."/>
            <person name="Khan Z."/>
            <person name="Li Z."/>
            <person name="Liu W."/>
            <person name="Liu X."/>
            <person name="Perez L."/>
            <person name="Shen H."/>
            <person name="Wang Q."/>
            <person name="Watt J."/>
            <person name="Xi L."/>
            <person name="Xin Y."/>
            <person name="Zhou J."/>
            <person name="Deng J."/>
            <person name="Jiang H."/>
            <person name="Liu Y."/>
            <person name="Qu J."/>
            <person name="Song X.-Z."/>
            <person name="Zhang L."/>
            <person name="Villasana D."/>
            <person name="Johnson A."/>
            <person name="Liu J."/>
            <person name="Liyanage D."/>
            <person name="Lorensuhewa L."/>
            <person name="Robinson T."/>
            <person name="Song A."/>
            <person name="Song B.-B."/>
            <person name="Dinh H."/>
            <person name="Thornton R."/>
            <person name="Coyle M."/>
            <person name="Francisco L."/>
            <person name="Jackson L."/>
            <person name="Javaid M."/>
            <person name="Korchina V."/>
            <person name="Kovar C."/>
            <person name="Mata R."/>
            <person name="Mathew T."/>
            <person name="Ngo R."/>
            <person name="Nguyen L."/>
            <person name="Nguyen N."/>
            <person name="Okwuonu G."/>
            <person name="Ongeri F."/>
            <person name="Pham C."/>
            <person name="Simmons D."/>
            <person name="Wilczek-Boney K."/>
            <person name="Hale W."/>
            <person name="Jakkamsetti A."/>
            <person name="Pham P."/>
            <person name="Ruth R."/>
            <person name="San Lucas F."/>
            <person name="Warren J."/>
            <person name="Zhang J."/>
            <person name="Zhao Z."/>
            <person name="Zhou C."/>
            <person name="Zhu D."/>
            <person name="Lee S."/>
            <person name="Bess C."/>
            <person name="Blankenburg K."/>
            <person name="Forbes L."/>
            <person name="Fu Q."/>
            <person name="Gubbala S."/>
            <person name="Hirani K."/>
            <person name="Jayaseelan J.C."/>
            <person name="Lara F."/>
            <person name="Munidasa M."/>
            <person name="Palculict T."/>
            <person name="Patil S."/>
            <person name="Pu L.-L."/>
            <person name="Saada N."/>
            <person name="Tang L."/>
            <person name="Weissenberger G."/>
            <person name="Zhu Y."/>
            <person name="Hemphill L."/>
            <person name="Shang Y."/>
            <person name="Youmans B."/>
            <person name="Ayvaz T."/>
            <person name="Ross M."/>
            <person name="Santibanez J."/>
            <person name="Aqrawi P."/>
            <person name="Gross S."/>
            <person name="Joshi V."/>
            <person name="Fowler G."/>
            <person name="Nazareth L."/>
            <person name="Reid J."/>
            <person name="Worley K."/>
            <person name="Petrosino J."/>
            <person name="Highlander S."/>
            <person name="Gibbs R."/>
        </authorList>
    </citation>
    <scope>NUCLEOTIDE SEQUENCE [LARGE SCALE GENOMIC DNA]</scope>
    <source>
        <strain evidence="3 4">DSM 10105</strain>
    </source>
</reference>
<organism evidence="3 4">
    <name type="scientific">Parascardovia denticolens DSM 10105 = JCM 12538</name>
    <dbReference type="NCBI Taxonomy" id="864564"/>
    <lineage>
        <taxon>Bacteria</taxon>
        <taxon>Bacillati</taxon>
        <taxon>Actinomycetota</taxon>
        <taxon>Actinomycetes</taxon>
        <taxon>Bifidobacteriales</taxon>
        <taxon>Bifidobacteriaceae</taxon>
        <taxon>Parascardovia</taxon>
    </lineage>
</organism>
<dbReference type="InterPro" id="IPR018760">
    <property type="entry name" value="DUF2326"/>
</dbReference>
<dbReference type="Pfam" id="PF10088">
    <property type="entry name" value="DUF2326"/>
    <property type="match status" value="1"/>
</dbReference>
<evidence type="ECO:0000313" key="4">
    <source>
        <dbReference type="Proteomes" id="UP000004946"/>
    </source>
</evidence>
<keyword evidence="1" id="KW-0175">Coiled coil</keyword>
<sequence>MSLESGLYPTEADLSALQEYFPLMNIRKLYEVERYHRKLAKILDDQFSVEKEQVEVDIAELQEQLQTVRSRIRELGFVGNVSKEFLDRHSELKGRIDALKAQNEAWLTLQDLQDAKKRADDTLKSAITSILADIEHDVNAEMKKFNDSLYADARKAPRLHFNSYNSYTFETPDDTGTGTNYKGMVLYDLAVLYLTAIPAIAHDSLIQKNISDGAIDGIMKIYTGTEK</sequence>
<feature type="coiled-coil region" evidence="1">
    <location>
        <begin position="44"/>
        <end position="71"/>
    </location>
</feature>
<evidence type="ECO:0000256" key="1">
    <source>
        <dbReference type="SAM" id="Coils"/>
    </source>
</evidence>
<dbReference type="HOGENOM" id="CLU_077331_0_0_11"/>
<evidence type="ECO:0000259" key="2">
    <source>
        <dbReference type="Pfam" id="PF10088"/>
    </source>
</evidence>
<accession>E6JZ19</accession>
<dbReference type="RefSeq" id="WP_006290044.1">
    <property type="nucleotide sequence ID" value="NZ_AP012333.1"/>
</dbReference>
<feature type="domain" description="DUF2326" evidence="2">
    <location>
        <begin position="147"/>
        <end position="222"/>
    </location>
</feature>
<dbReference type="EMBL" id="AEON01000001">
    <property type="protein sequence ID" value="EFT83113.1"/>
    <property type="molecule type" value="Genomic_DNA"/>
</dbReference>
<dbReference type="AlphaFoldDB" id="E6JZ19"/>
<dbReference type="Proteomes" id="UP000004946">
    <property type="component" value="Chromosome"/>
</dbReference>
<gene>
    <name evidence="3" type="ORF">HMPREF0620_0118</name>
</gene>
<name>E6JZ19_PARDN</name>
<dbReference type="eggNOG" id="COG5293">
    <property type="taxonomic scope" value="Bacteria"/>
</dbReference>
<protein>
    <recommendedName>
        <fullName evidence="2">DUF2326 domain-containing protein</fullName>
    </recommendedName>
</protein>